<evidence type="ECO:0000313" key="3">
    <source>
        <dbReference type="Proteomes" id="UP001183817"/>
    </source>
</evidence>
<dbReference type="EMBL" id="JAVDYI010000001">
    <property type="protein sequence ID" value="MDR7359691.1"/>
    <property type="molecule type" value="Genomic_DNA"/>
</dbReference>
<dbReference type="InterPro" id="IPR015947">
    <property type="entry name" value="PUA-like_sf"/>
</dbReference>
<dbReference type="PANTHER" id="PTHR39203:SF1">
    <property type="entry name" value="CYTOPLASMIC PROTEIN"/>
    <property type="match status" value="1"/>
</dbReference>
<protein>
    <submittedName>
        <fullName evidence="2">Uncharacterized protein YhfF</fullName>
    </submittedName>
</protein>
<dbReference type="Pfam" id="PF04266">
    <property type="entry name" value="ASCH"/>
    <property type="match status" value="1"/>
</dbReference>
<evidence type="ECO:0000259" key="1">
    <source>
        <dbReference type="SMART" id="SM01022"/>
    </source>
</evidence>
<dbReference type="InterPro" id="IPR009326">
    <property type="entry name" value="DUF984"/>
</dbReference>
<organism evidence="2 3">
    <name type="scientific">Paeniglutamicibacter sulfureus</name>
    <dbReference type="NCBI Taxonomy" id="43666"/>
    <lineage>
        <taxon>Bacteria</taxon>
        <taxon>Bacillati</taxon>
        <taxon>Actinomycetota</taxon>
        <taxon>Actinomycetes</taxon>
        <taxon>Micrococcales</taxon>
        <taxon>Micrococcaceae</taxon>
        <taxon>Paeniglutamicibacter</taxon>
    </lineage>
</organism>
<proteinExistence type="predicted"/>
<dbReference type="SUPFAM" id="SSF88697">
    <property type="entry name" value="PUA domain-like"/>
    <property type="match status" value="1"/>
</dbReference>
<dbReference type="PANTHER" id="PTHR39203">
    <property type="entry name" value="CYTOPLASMIC PROTEIN-RELATED"/>
    <property type="match status" value="1"/>
</dbReference>
<accession>A0ABU2BN29</accession>
<dbReference type="CDD" id="cd06553">
    <property type="entry name" value="ASCH_Ef3133_like"/>
    <property type="match status" value="1"/>
</dbReference>
<dbReference type="Gene3D" id="3.10.400.10">
    <property type="entry name" value="Sulfate adenylyltransferase"/>
    <property type="match status" value="1"/>
</dbReference>
<dbReference type="SMART" id="SM01022">
    <property type="entry name" value="ASCH"/>
    <property type="match status" value="1"/>
</dbReference>
<dbReference type="InterPro" id="IPR007374">
    <property type="entry name" value="ASCH_domain"/>
</dbReference>
<comment type="caution">
    <text evidence="2">The sequence shown here is derived from an EMBL/GenBank/DDBJ whole genome shotgun (WGS) entry which is preliminary data.</text>
</comment>
<reference evidence="2 3" key="1">
    <citation type="submission" date="2023-07" db="EMBL/GenBank/DDBJ databases">
        <title>Sequencing the genomes of 1000 actinobacteria strains.</title>
        <authorList>
            <person name="Klenk H.-P."/>
        </authorList>
    </citation>
    <scope>NUCLEOTIDE SEQUENCE [LARGE SCALE GENOMIC DNA]</scope>
    <source>
        <strain evidence="2 3">DSM 20167</strain>
    </source>
</reference>
<name>A0ABU2BN29_9MICC</name>
<feature type="domain" description="ASCH" evidence="1">
    <location>
        <begin position="40"/>
        <end position="163"/>
    </location>
</feature>
<evidence type="ECO:0000313" key="2">
    <source>
        <dbReference type="EMBL" id="MDR7359691.1"/>
    </source>
</evidence>
<dbReference type="Proteomes" id="UP001183817">
    <property type="component" value="Unassembled WGS sequence"/>
</dbReference>
<gene>
    <name evidence="2" type="ORF">J2S64_003382</name>
</gene>
<keyword evidence="3" id="KW-1185">Reference proteome</keyword>
<sequence length="172" mass="19717">MKPQDAGEPFIDREAAALMWAEYSNANPDRVRLCPEYTVERFGDSADLADALLHEVIHGRKRATSTLAREFLDDGQSLPRIGSHWIACDGSGTPRVILKSVEFRIGDFNSADADFARDEGEDDRSLESWRTEHRKYWRRTETARGRTWSEDDEIVFERFVPVWPPAHVGLRP</sequence>